<evidence type="ECO:0000259" key="1">
    <source>
        <dbReference type="PROSITE" id="PS51704"/>
    </source>
</evidence>
<comment type="caution">
    <text evidence="2">The sequence shown here is derived from an EMBL/GenBank/DDBJ whole genome shotgun (WGS) entry which is preliminary data.</text>
</comment>
<protein>
    <submittedName>
        <fullName evidence="2">Glycerophosphodiester phosphodiesterase</fullName>
    </submittedName>
</protein>
<proteinExistence type="predicted"/>
<feature type="domain" description="GP-PDE" evidence="1">
    <location>
        <begin position="5"/>
        <end position="239"/>
    </location>
</feature>
<keyword evidence="3" id="KW-1185">Reference proteome</keyword>
<sequence length="241" mass="25328">MLAHRGLVTPEMAADGVAENSIAAIAAAHAAGVEYVESDCHATADGEIVLFHDDTLERVTGDPRPISQVGWRELADLMAPRGGLAVLSDTLRDFPAVRFNIDVKADAAARRAGEIVADHADRVLLTSFDDGRRMAALAAAGGEPATSAGSSLIARIVGAAAVGLRGRADRLLRTVDALQIPERRGPVPVVTARLIRWAHDAGVEIHVWTVNDTGRMRALVDRGVDGVVTDRADAALAVFPA</sequence>
<evidence type="ECO:0000313" key="3">
    <source>
        <dbReference type="Proteomes" id="UP001501645"/>
    </source>
</evidence>
<dbReference type="Proteomes" id="UP001501645">
    <property type="component" value="Unassembled WGS sequence"/>
</dbReference>
<dbReference type="PROSITE" id="PS51704">
    <property type="entry name" value="GP_PDE"/>
    <property type="match status" value="1"/>
</dbReference>
<evidence type="ECO:0000313" key="2">
    <source>
        <dbReference type="EMBL" id="GAA4765096.1"/>
    </source>
</evidence>
<accession>A0ABP8ZSP1</accession>
<organism evidence="2 3">
    <name type="scientific">Microbacterium gilvum</name>
    <dbReference type="NCBI Taxonomy" id="1336204"/>
    <lineage>
        <taxon>Bacteria</taxon>
        <taxon>Bacillati</taxon>
        <taxon>Actinomycetota</taxon>
        <taxon>Actinomycetes</taxon>
        <taxon>Micrococcales</taxon>
        <taxon>Microbacteriaceae</taxon>
        <taxon>Microbacterium</taxon>
    </lineage>
</organism>
<dbReference type="InterPro" id="IPR030395">
    <property type="entry name" value="GP_PDE_dom"/>
</dbReference>
<dbReference type="Gene3D" id="3.20.20.190">
    <property type="entry name" value="Phosphatidylinositol (PI) phosphodiesterase"/>
    <property type="match status" value="1"/>
</dbReference>
<name>A0ABP8ZSP1_9MICO</name>
<dbReference type="PANTHER" id="PTHR43805:SF1">
    <property type="entry name" value="GP-PDE DOMAIN-CONTAINING PROTEIN"/>
    <property type="match status" value="1"/>
</dbReference>
<gene>
    <name evidence="2" type="ORF">GCM10023351_04950</name>
</gene>
<reference evidence="3" key="1">
    <citation type="journal article" date="2019" name="Int. J. Syst. Evol. Microbiol.">
        <title>The Global Catalogue of Microorganisms (GCM) 10K type strain sequencing project: providing services to taxonomists for standard genome sequencing and annotation.</title>
        <authorList>
            <consortium name="The Broad Institute Genomics Platform"/>
            <consortium name="The Broad Institute Genome Sequencing Center for Infectious Disease"/>
            <person name="Wu L."/>
            <person name="Ma J."/>
        </authorList>
    </citation>
    <scope>NUCLEOTIDE SEQUENCE [LARGE SCALE GENOMIC DNA]</scope>
    <source>
        <strain evidence="3">JCM 18537</strain>
    </source>
</reference>
<dbReference type="EMBL" id="BAABKO010000001">
    <property type="protein sequence ID" value="GAA4765096.1"/>
    <property type="molecule type" value="Genomic_DNA"/>
</dbReference>
<dbReference type="InterPro" id="IPR017946">
    <property type="entry name" value="PLC-like_Pdiesterase_TIM-brl"/>
</dbReference>
<dbReference type="Pfam" id="PF03009">
    <property type="entry name" value="GDPD"/>
    <property type="match status" value="1"/>
</dbReference>
<dbReference type="PANTHER" id="PTHR43805">
    <property type="entry name" value="GLYCEROPHOSPHORYL DIESTER PHOSPHODIESTERASE"/>
    <property type="match status" value="1"/>
</dbReference>
<dbReference type="SUPFAM" id="SSF51695">
    <property type="entry name" value="PLC-like phosphodiesterases"/>
    <property type="match status" value="1"/>
</dbReference>